<organism evidence="1 2">
    <name type="scientific">Camellia lanceoleosa</name>
    <dbReference type="NCBI Taxonomy" id="1840588"/>
    <lineage>
        <taxon>Eukaryota</taxon>
        <taxon>Viridiplantae</taxon>
        <taxon>Streptophyta</taxon>
        <taxon>Embryophyta</taxon>
        <taxon>Tracheophyta</taxon>
        <taxon>Spermatophyta</taxon>
        <taxon>Magnoliopsida</taxon>
        <taxon>eudicotyledons</taxon>
        <taxon>Gunneridae</taxon>
        <taxon>Pentapetalae</taxon>
        <taxon>asterids</taxon>
        <taxon>Ericales</taxon>
        <taxon>Theaceae</taxon>
        <taxon>Camellia</taxon>
    </lineage>
</organism>
<evidence type="ECO:0000313" key="2">
    <source>
        <dbReference type="Proteomes" id="UP001060215"/>
    </source>
</evidence>
<protein>
    <submittedName>
        <fullName evidence="1">PH, RCC1 and FYVE domains-containing protein 1</fullName>
    </submittedName>
</protein>
<name>A0ACC0I1Z6_9ERIC</name>
<sequence>MVLGRLKTYGVGLVLLRVRPIFQRYPRLEKEYQSSLIYTDRSLDLICKDKDEAEQWFIGLKALISRGHQRKWRTESRSDGIPSEANSTRTYTRRSSPLNSSFGSGDSL</sequence>
<gene>
    <name evidence="1" type="ORF">LOK49_LG04G03022</name>
</gene>
<dbReference type="Proteomes" id="UP001060215">
    <property type="component" value="Chromosome 2"/>
</dbReference>
<comment type="caution">
    <text evidence="1">The sequence shown here is derived from an EMBL/GenBank/DDBJ whole genome shotgun (WGS) entry which is preliminary data.</text>
</comment>
<accession>A0ACC0I1Z6</accession>
<evidence type="ECO:0000313" key="1">
    <source>
        <dbReference type="EMBL" id="KAI8019312.1"/>
    </source>
</evidence>
<proteinExistence type="predicted"/>
<keyword evidence="2" id="KW-1185">Reference proteome</keyword>
<reference evidence="1 2" key="1">
    <citation type="journal article" date="2022" name="Plant J.">
        <title>Chromosome-level genome of Camellia lanceoleosa provides a valuable resource for understanding genome evolution and self-incompatibility.</title>
        <authorList>
            <person name="Gong W."/>
            <person name="Xiao S."/>
            <person name="Wang L."/>
            <person name="Liao Z."/>
            <person name="Chang Y."/>
            <person name="Mo W."/>
            <person name="Hu G."/>
            <person name="Li W."/>
            <person name="Zhao G."/>
            <person name="Zhu H."/>
            <person name="Hu X."/>
            <person name="Ji K."/>
            <person name="Xiang X."/>
            <person name="Song Q."/>
            <person name="Yuan D."/>
            <person name="Jin S."/>
            <person name="Zhang L."/>
        </authorList>
    </citation>
    <scope>NUCLEOTIDE SEQUENCE [LARGE SCALE GENOMIC DNA]</scope>
    <source>
        <strain evidence="1">SQ_2022a</strain>
    </source>
</reference>
<dbReference type="EMBL" id="CM045759">
    <property type="protein sequence ID" value="KAI8019312.1"/>
    <property type="molecule type" value="Genomic_DNA"/>
</dbReference>